<proteinExistence type="predicted"/>
<organism evidence="2 3">
    <name type="scientific">Streptococcus zhangguiae</name>
    <dbReference type="NCBI Taxonomy" id="2664091"/>
    <lineage>
        <taxon>Bacteria</taxon>
        <taxon>Bacillati</taxon>
        <taxon>Bacillota</taxon>
        <taxon>Bacilli</taxon>
        <taxon>Lactobacillales</taxon>
        <taxon>Streptococcaceae</taxon>
        <taxon>Streptococcus</taxon>
    </lineage>
</organism>
<name>A0ABW9R4D1_9STRE</name>
<evidence type="ECO:0000256" key="1">
    <source>
        <dbReference type="SAM" id="Coils"/>
    </source>
</evidence>
<gene>
    <name evidence="2" type="ORF">GGG87_06530</name>
</gene>
<evidence type="ECO:0000313" key="3">
    <source>
        <dbReference type="Proteomes" id="UP000435060"/>
    </source>
</evidence>
<sequence>MDKHLGGSTYMGRAVRLRKTLFFGYSRSSVHETIRQMNHDQERLKDTIRHQEDTINDLKERLVRYQSKELLISEVIVEAKDLAKNVIKDAHDEASDIRTSTEQEVAERLSDFELSMAELEAIKREIVMQENVLKKELKEVLQKHLEVLDNTDLSSFVDASQEIDMSFDLTQDVKERIQNSEKVVQEDNNRKIIDLIRKSKELTAEVDEIPTYNFEQLMF</sequence>
<evidence type="ECO:0008006" key="4">
    <source>
        <dbReference type="Google" id="ProtNLM"/>
    </source>
</evidence>
<dbReference type="Proteomes" id="UP000435060">
    <property type="component" value="Unassembled WGS sequence"/>
</dbReference>
<dbReference type="InterPro" id="IPR007793">
    <property type="entry name" value="DivIVA_fam"/>
</dbReference>
<dbReference type="EMBL" id="WLCG01000008">
    <property type="protein sequence ID" value="MTB64648.1"/>
    <property type="molecule type" value="Genomic_DNA"/>
</dbReference>
<dbReference type="Pfam" id="PF05103">
    <property type="entry name" value="DivIVA"/>
    <property type="match status" value="1"/>
</dbReference>
<feature type="coiled-coil region" evidence="1">
    <location>
        <begin position="34"/>
        <end position="68"/>
    </location>
</feature>
<accession>A0ABW9R4D1</accession>
<evidence type="ECO:0000313" key="2">
    <source>
        <dbReference type="EMBL" id="MTB64648.1"/>
    </source>
</evidence>
<reference evidence="2 3" key="1">
    <citation type="submission" date="2019-11" db="EMBL/GenBank/DDBJ databases">
        <title>Streptococcis sp. isolated from the respiratory tract of Marmot.</title>
        <authorList>
            <person name="Zhang G."/>
        </authorList>
    </citation>
    <scope>NUCLEOTIDE SEQUENCE [LARGE SCALE GENOMIC DNA]</scope>
    <source>
        <strain evidence="3">zg-86</strain>
    </source>
</reference>
<comment type="caution">
    <text evidence="2">The sequence shown here is derived from an EMBL/GenBank/DDBJ whole genome shotgun (WGS) entry which is preliminary data.</text>
</comment>
<protein>
    <recommendedName>
        <fullName evidence="4">DivIVA protein</fullName>
    </recommendedName>
</protein>
<keyword evidence="3" id="KW-1185">Reference proteome</keyword>
<keyword evidence="1" id="KW-0175">Coiled coil</keyword>